<dbReference type="InParanoid" id="G4YZQ3"/>
<dbReference type="Proteomes" id="UP000002640">
    <property type="component" value="Unassembled WGS sequence"/>
</dbReference>
<organism evidence="2 3">
    <name type="scientific">Phytophthora sojae (strain P6497)</name>
    <name type="common">Soybean stem and root rot agent</name>
    <name type="synonym">Phytophthora megasperma f. sp. glycines</name>
    <dbReference type="NCBI Taxonomy" id="1094619"/>
    <lineage>
        <taxon>Eukaryota</taxon>
        <taxon>Sar</taxon>
        <taxon>Stramenopiles</taxon>
        <taxon>Oomycota</taxon>
        <taxon>Peronosporomycetes</taxon>
        <taxon>Peronosporales</taxon>
        <taxon>Peronosporaceae</taxon>
        <taxon>Phytophthora</taxon>
    </lineage>
</organism>
<sequence length="133" mass="15360">MPGTTNIPRNGQIHVLVKRAYENLRVPPSTELKLNLARTYHCDVRGEKLRCMLLDMEFPSELVVAFHLFPVNRNEAHLVQKMMGFDDVNDVRNGLLLFKPLAQAFRGGASFIYDEASDTFRFKMFSKPMLEER</sequence>
<dbReference type="GeneID" id="20645493"/>
<dbReference type="InterPro" id="IPR003615">
    <property type="entry name" value="HNH_nuc"/>
</dbReference>
<feature type="domain" description="HNH nuclease" evidence="1">
    <location>
        <begin position="51"/>
        <end position="105"/>
    </location>
</feature>
<reference evidence="2 3" key="1">
    <citation type="journal article" date="2006" name="Science">
        <title>Phytophthora genome sequences uncover evolutionary origins and mechanisms of pathogenesis.</title>
        <authorList>
            <person name="Tyler B.M."/>
            <person name="Tripathy S."/>
            <person name="Zhang X."/>
            <person name="Dehal P."/>
            <person name="Jiang R.H."/>
            <person name="Aerts A."/>
            <person name="Arredondo F.D."/>
            <person name="Baxter L."/>
            <person name="Bensasson D."/>
            <person name="Beynon J.L."/>
            <person name="Chapman J."/>
            <person name="Damasceno C.M."/>
            <person name="Dorrance A.E."/>
            <person name="Dou D."/>
            <person name="Dickerman A.W."/>
            <person name="Dubchak I.L."/>
            <person name="Garbelotto M."/>
            <person name="Gijzen M."/>
            <person name="Gordon S.G."/>
            <person name="Govers F."/>
            <person name="Grunwald N.J."/>
            <person name="Huang W."/>
            <person name="Ivors K.L."/>
            <person name="Jones R.W."/>
            <person name="Kamoun S."/>
            <person name="Krampis K."/>
            <person name="Lamour K.H."/>
            <person name="Lee M.K."/>
            <person name="McDonald W.H."/>
            <person name="Medina M."/>
            <person name="Meijer H.J."/>
            <person name="Nordberg E.K."/>
            <person name="Maclean D.J."/>
            <person name="Ospina-Giraldo M.D."/>
            <person name="Morris P.F."/>
            <person name="Phuntumart V."/>
            <person name="Putnam N.H."/>
            <person name="Rash S."/>
            <person name="Rose J.K."/>
            <person name="Sakihama Y."/>
            <person name="Salamov A.A."/>
            <person name="Savidor A."/>
            <person name="Scheuring C.F."/>
            <person name="Smith B.M."/>
            <person name="Sobral B.W."/>
            <person name="Terry A."/>
            <person name="Torto-Alalibo T.A."/>
            <person name="Win J."/>
            <person name="Xu Z."/>
            <person name="Zhang H."/>
            <person name="Grigoriev I.V."/>
            <person name="Rokhsar D.S."/>
            <person name="Boore J.L."/>
        </authorList>
    </citation>
    <scope>NUCLEOTIDE SEQUENCE [LARGE SCALE GENOMIC DNA]</scope>
    <source>
        <strain evidence="2 3">P6497</strain>
    </source>
</reference>
<proteinExistence type="predicted"/>
<gene>
    <name evidence="2" type="ORF">PHYSODRAFT_326789</name>
</gene>
<dbReference type="Pfam" id="PF13391">
    <property type="entry name" value="HNH_2"/>
    <property type="match status" value="1"/>
</dbReference>
<dbReference type="EMBL" id="JH159152">
    <property type="protein sequence ID" value="EGZ25821.1"/>
    <property type="molecule type" value="Genomic_DNA"/>
</dbReference>
<evidence type="ECO:0000259" key="1">
    <source>
        <dbReference type="Pfam" id="PF13391"/>
    </source>
</evidence>
<name>G4YZQ3_PHYSP</name>
<dbReference type="RefSeq" id="XP_009521109.1">
    <property type="nucleotide sequence ID" value="XM_009522814.1"/>
</dbReference>
<accession>G4YZQ3</accession>
<dbReference type="AlphaFoldDB" id="G4YZQ3"/>
<evidence type="ECO:0000313" key="3">
    <source>
        <dbReference type="Proteomes" id="UP000002640"/>
    </source>
</evidence>
<protein>
    <recommendedName>
        <fullName evidence="1">HNH nuclease domain-containing protein</fullName>
    </recommendedName>
</protein>
<keyword evidence="3" id="KW-1185">Reference proteome</keyword>
<dbReference type="KEGG" id="psoj:PHYSODRAFT_326789"/>
<evidence type="ECO:0000313" key="2">
    <source>
        <dbReference type="EMBL" id="EGZ25821.1"/>
    </source>
</evidence>